<evidence type="ECO:0000256" key="7">
    <source>
        <dbReference type="ARBA" id="ARBA00040167"/>
    </source>
</evidence>
<dbReference type="PANTHER" id="PTHR38042">
    <property type="entry name" value="UROPORPHYRINOGEN-III SYNTHASE, CHLOROPLASTIC"/>
    <property type="match status" value="1"/>
</dbReference>
<comment type="function">
    <text evidence="6 9">Catalyzes cyclization of the linear tetrapyrrole, hydroxymethylbilane, to the macrocyclic uroporphyrinogen III.</text>
</comment>
<accession>A0ABX5IG15</accession>
<protein>
    <recommendedName>
        <fullName evidence="7 9">Uroporphyrinogen-III synthase</fullName>
        <ecNumber evidence="3 9">4.2.1.75</ecNumber>
    </recommendedName>
</protein>
<dbReference type="EC" id="4.2.1.75" evidence="3 9"/>
<dbReference type="RefSeq" id="WP_107391560.1">
    <property type="nucleotide sequence ID" value="NZ_JAHCOE010000001.1"/>
</dbReference>
<evidence type="ECO:0000259" key="10">
    <source>
        <dbReference type="Pfam" id="PF02602"/>
    </source>
</evidence>
<keyword evidence="5 9" id="KW-0627">Porphyrin biosynthesis</keyword>
<comment type="catalytic activity">
    <reaction evidence="8 9">
        <text>hydroxymethylbilane = uroporphyrinogen III + H2O</text>
        <dbReference type="Rhea" id="RHEA:18965"/>
        <dbReference type="ChEBI" id="CHEBI:15377"/>
        <dbReference type="ChEBI" id="CHEBI:57308"/>
        <dbReference type="ChEBI" id="CHEBI:57845"/>
        <dbReference type="EC" id="4.2.1.75"/>
    </reaction>
</comment>
<dbReference type="InterPro" id="IPR039793">
    <property type="entry name" value="UROS/Hem4"/>
</dbReference>
<evidence type="ECO:0000256" key="3">
    <source>
        <dbReference type="ARBA" id="ARBA00013109"/>
    </source>
</evidence>
<evidence type="ECO:0000313" key="12">
    <source>
        <dbReference type="Proteomes" id="UP000242694"/>
    </source>
</evidence>
<evidence type="ECO:0000256" key="9">
    <source>
        <dbReference type="RuleBase" id="RU366031"/>
    </source>
</evidence>
<evidence type="ECO:0000313" key="11">
    <source>
        <dbReference type="EMBL" id="PTH18292.1"/>
    </source>
</evidence>
<keyword evidence="12" id="KW-1185">Reference proteome</keyword>
<comment type="pathway">
    <text evidence="1 9">Porphyrin-containing compound metabolism; protoporphyrin-IX biosynthesis; coproporphyrinogen-III from 5-aminolevulinate: step 3/4.</text>
</comment>
<gene>
    <name evidence="11" type="ORF">BU607_05440</name>
</gene>
<evidence type="ECO:0000256" key="1">
    <source>
        <dbReference type="ARBA" id="ARBA00004772"/>
    </source>
</evidence>
<dbReference type="InterPro" id="IPR036108">
    <property type="entry name" value="4pyrrol_syn_uPrphyn_synt_sf"/>
</dbReference>
<dbReference type="Gene3D" id="3.40.50.10090">
    <property type="match status" value="2"/>
</dbReference>
<evidence type="ECO:0000256" key="8">
    <source>
        <dbReference type="ARBA" id="ARBA00048617"/>
    </source>
</evidence>
<name>A0ABX5IG15_9STAP</name>
<dbReference type="Proteomes" id="UP000242694">
    <property type="component" value="Unassembled WGS sequence"/>
</dbReference>
<evidence type="ECO:0000256" key="4">
    <source>
        <dbReference type="ARBA" id="ARBA00023239"/>
    </source>
</evidence>
<dbReference type="Pfam" id="PF02602">
    <property type="entry name" value="HEM4"/>
    <property type="match status" value="1"/>
</dbReference>
<dbReference type="PANTHER" id="PTHR38042:SF1">
    <property type="entry name" value="UROPORPHYRINOGEN-III SYNTHASE, CHLOROPLASTIC"/>
    <property type="match status" value="1"/>
</dbReference>
<evidence type="ECO:0000256" key="6">
    <source>
        <dbReference type="ARBA" id="ARBA00037589"/>
    </source>
</evidence>
<dbReference type="InterPro" id="IPR003754">
    <property type="entry name" value="4pyrrol_synth_uPrphyn_synth"/>
</dbReference>
<comment type="caution">
    <text evidence="11">The sequence shown here is derived from an EMBL/GenBank/DDBJ whole genome shotgun (WGS) entry which is preliminary data.</text>
</comment>
<proteinExistence type="inferred from homology"/>
<reference evidence="11 12" key="1">
    <citation type="journal article" date="2016" name="Front. Microbiol.">
        <title>Comprehensive Phylogenetic Analysis of Bovine Non-aureus Staphylococci Species Based on Whole-Genome Sequencing.</title>
        <authorList>
            <person name="Naushad S."/>
            <person name="Barkema H.W."/>
            <person name="Luby C."/>
            <person name="Condas L.A."/>
            <person name="Nobrega D.B."/>
            <person name="Carson D.A."/>
            <person name="De Buck J."/>
        </authorList>
    </citation>
    <scope>NUCLEOTIDE SEQUENCE [LARGE SCALE GENOMIC DNA]</scope>
    <source>
        <strain evidence="11 12">SNUC 993</strain>
    </source>
</reference>
<dbReference type="CDD" id="cd06578">
    <property type="entry name" value="HemD"/>
    <property type="match status" value="1"/>
</dbReference>
<dbReference type="SUPFAM" id="SSF69618">
    <property type="entry name" value="HemD-like"/>
    <property type="match status" value="1"/>
</dbReference>
<dbReference type="EMBL" id="PZDI01000019">
    <property type="protein sequence ID" value="PTH18292.1"/>
    <property type="molecule type" value="Genomic_DNA"/>
</dbReference>
<evidence type="ECO:0000256" key="2">
    <source>
        <dbReference type="ARBA" id="ARBA00008133"/>
    </source>
</evidence>
<sequence length="230" mass="25993">MNPVIVMTHSSKIESNDASLLHKPFIKIEPLTFNQTLLSVHYDWIIFSSKNAVKYFKPFLSQSHFKRVAVIGKKTAAYCEKEGIEVDFYPADYSQEGFLAECPIHAGENVLIPSSKAARPYLVEQLCEDEIAVQKIDLYQPQPNLENIKAVVQLIENNEVAAVTFASSSAVRYFFDYLDGKSLQFNRYIVIGKQTLQTMHQYGQSAIQSDEPTIDAMIQKAKEGKQNNGF</sequence>
<organism evidence="11 12">
    <name type="scientific">Staphylococcus auricularis</name>
    <dbReference type="NCBI Taxonomy" id="29379"/>
    <lineage>
        <taxon>Bacteria</taxon>
        <taxon>Bacillati</taxon>
        <taxon>Bacillota</taxon>
        <taxon>Bacilli</taxon>
        <taxon>Bacillales</taxon>
        <taxon>Staphylococcaceae</taxon>
        <taxon>Staphylococcus</taxon>
    </lineage>
</organism>
<keyword evidence="4 9" id="KW-0456">Lyase</keyword>
<feature type="domain" description="Tetrapyrrole biosynthesis uroporphyrinogen III synthase" evidence="10">
    <location>
        <begin position="11"/>
        <end position="219"/>
    </location>
</feature>
<comment type="similarity">
    <text evidence="2 9">Belongs to the uroporphyrinogen-III synthase family.</text>
</comment>
<evidence type="ECO:0000256" key="5">
    <source>
        <dbReference type="ARBA" id="ARBA00023244"/>
    </source>
</evidence>